<evidence type="ECO:0000256" key="4">
    <source>
        <dbReference type="ARBA" id="ARBA00023139"/>
    </source>
</evidence>
<evidence type="ECO:0000313" key="8">
    <source>
        <dbReference type="Proteomes" id="UP000005387"/>
    </source>
</evidence>
<dbReference type="Pfam" id="PF01547">
    <property type="entry name" value="SBP_bac_1"/>
    <property type="match status" value="1"/>
</dbReference>
<protein>
    <submittedName>
        <fullName evidence="7">Extracellular solute-binding protein family 1</fullName>
    </submittedName>
</protein>
<dbReference type="RefSeq" id="WP_006036050.1">
    <property type="nucleotide sequence ID" value="NZ_AEDD01000001.1"/>
</dbReference>
<dbReference type="Proteomes" id="UP000005387">
    <property type="component" value="Unassembled WGS sequence"/>
</dbReference>
<name>E0I4J0_9BACL</name>
<dbReference type="PANTHER" id="PTHR43649">
    <property type="entry name" value="ARABINOSE-BINDING PROTEIN-RELATED"/>
    <property type="match status" value="1"/>
</dbReference>
<evidence type="ECO:0000256" key="6">
    <source>
        <dbReference type="SAM" id="SignalP"/>
    </source>
</evidence>
<dbReference type="EMBL" id="AEDD01000001">
    <property type="protein sequence ID" value="EFM12521.1"/>
    <property type="molecule type" value="Genomic_DNA"/>
</dbReference>
<feature type="chain" id="PRO_5038563845" evidence="6">
    <location>
        <begin position="20"/>
        <end position="542"/>
    </location>
</feature>
<dbReference type="Gene3D" id="3.40.190.10">
    <property type="entry name" value="Periplasmic binding protein-like II"/>
    <property type="match status" value="2"/>
</dbReference>
<sequence length="542" mass="60555">MLKRFQYVLLLSVIGYVCAGCSSAEDTPPSSERSDAFEPYPTPVALRVGIGIDPNFRSDQGETPINNVWTRALKESLNIETQAAWQVVNPNLDQKVNLAIATNELPDALVVNRGQFNQMIEADEIADLTDAYHKFASPVMKKIIDSTNGLSENNVIIDGKIMAIPSIDAEDMSMLWIRKDWLDELGLKPPQTMEELERVAEAFVTKDPDRNGEADTIGITAGQTIFDDIRVGPSAFTFDPIFSAHHAYPGFWLQGSDGKPVYGSILPETKAALSKLRDLYARGLIDKDMGAYESDAEPVIQGKAGIFFAPFFVGYWPLPDALRNNPRANWQAYALPLDAGEKFNAKVFHYSKSFLVVRKGYEHPEAAIKVLSLALRDENKYGIDFQPLRQVLAPRDEISYSVKALREVLDGTKTPEDYADGIEYKLLYHDLQAIRTTKLAPFANTDIQYWNTQDPNFSRAYALLVGGRNLLDPHVHRMASMSNDISPSMENLWVNLSEMERYVFKKIIMGAAPLSAFDDFVSDWKAQGGDLLTADKANHSRQ</sequence>
<evidence type="ECO:0000313" key="7">
    <source>
        <dbReference type="EMBL" id="EFM12521.1"/>
    </source>
</evidence>
<reference evidence="7 8" key="1">
    <citation type="submission" date="2010-07" db="EMBL/GenBank/DDBJ databases">
        <title>The draft genome of Paenibacillus curdlanolyticus YK9.</title>
        <authorList>
            <consortium name="US DOE Joint Genome Institute (JGI-PGF)"/>
            <person name="Lucas S."/>
            <person name="Copeland A."/>
            <person name="Lapidus A."/>
            <person name="Cheng J.-F."/>
            <person name="Bruce D."/>
            <person name="Goodwin L."/>
            <person name="Pitluck S."/>
            <person name="Land M.L."/>
            <person name="Hauser L."/>
            <person name="Chang Y.-J."/>
            <person name="Jeffries C."/>
            <person name="Anderson I.J."/>
            <person name="Johnson E."/>
            <person name="Loganathan U."/>
            <person name="Mulhopadhyay B."/>
            <person name="Kyrpides N."/>
            <person name="Woyke T.J."/>
        </authorList>
    </citation>
    <scope>NUCLEOTIDE SEQUENCE [LARGE SCALE GENOMIC DNA]</scope>
    <source>
        <strain evidence="7 8">YK9</strain>
    </source>
</reference>
<organism evidence="7 8">
    <name type="scientific">Paenibacillus curdlanolyticus YK9</name>
    <dbReference type="NCBI Taxonomy" id="717606"/>
    <lineage>
        <taxon>Bacteria</taxon>
        <taxon>Bacillati</taxon>
        <taxon>Bacillota</taxon>
        <taxon>Bacilli</taxon>
        <taxon>Bacillales</taxon>
        <taxon>Paenibacillaceae</taxon>
        <taxon>Paenibacillus</taxon>
    </lineage>
</organism>
<keyword evidence="3" id="KW-0472">Membrane</keyword>
<evidence type="ECO:0000256" key="3">
    <source>
        <dbReference type="ARBA" id="ARBA00023136"/>
    </source>
</evidence>
<dbReference type="eggNOG" id="COG1653">
    <property type="taxonomic scope" value="Bacteria"/>
</dbReference>
<keyword evidence="8" id="KW-1185">Reference proteome</keyword>
<dbReference type="STRING" id="717606.PaecuDRAFT_0032"/>
<evidence type="ECO:0000256" key="1">
    <source>
        <dbReference type="ARBA" id="ARBA00022475"/>
    </source>
</evidence>
<keyword evidence="1" id="KW-1003">Cell membrane</keyword>
<accession>E0I4J0</accession>
<gene>
    <name evidence="7" type="ORF">PaecuDRAFT_0032</name>
</gene>
<dbReference type="OrthoDB" id="9787283at2"/>
<keyword evidence="5" id="KW-0449">Lipoprotein</keyword>
<proteinExistence type="predicted"/>
<dbReference type="InterPro" id="IPR006059">
    <property type="entry name" value="SBP"/>
</dbReference>
<evidence type="ECO:0000256" key="2">
    <source>
        <dbReference type="ARBA" id="ARBA00022729"/>
    </source>
</evidence>
<dbReference type="SUPFAM" id="SSF53850">
    <property type="entry name" value="Periplasmic binding protein-like II"/>
    <property type="match status" value="1"/>
</dbReference>
<keyword evidence="4" id="KW-0564">Palmitate</keyword>
<dbReference type="PANTHER" id="PTHR43649:SF33">
    <property type="entry name" value="POLYGALACTURONAN_RHAMNOGALACTURONAN-BINDING PROTEIN YTCQ"/>
    <property type="match status" value="1"/>
</dbReference>
<evidence type="ECO:0000256" key="5">
    <source>
        <dbReference type="ARBA" id="ARBA00023288"/>
    </source>
</evidence>
<dbReference type="InterPro" id="IPR050490">
    <property type="entry name" value="Bact_solute-bd_prot1"/>
</dbReference>
<keyword evidence="2 6" id="KW-0732">Signal</keyword>
<dbReference type="AlphaFoldDB" id="E0I4J0"/>
<feature type="signal peptide" evidence="6">
    <location>
        <begin position="1"/>
        <end position="19"/>
    </location>
</feature>